<dbReference type="GO" id="GO:0008270">
    <property type="term" value="F:zinc ion binding"/>
    <property type="evidence" value="ECO:0007669"/>
    <property type="project" value="UniProtKB-KW"/>
</dbReference>
<dbReference type="PROSITE" id="PS50808">
    <property type="entry name" value="ZF_BED"/>
    <property type="match status" value="1"/>
</dbReference>
<evidence type="ECO:0000256" key="3">
    <source>
        <dbReference type="ARBA" id="ARBA00022833"/>
    </source>
</evidence>
<accession>A0A5J9TWJ5</accession>
<evidence type="ECO:0000256" key="5">
    <source>
        <dbReference type="SAM" id="MobiDB-lite"/>
    </source>
</evidence>
<evidence type="ECO:0000259" key="6">
    <source>
        <dbReference type="PROSITE" id="PS50808"/>
    </source>
</evidence>
<keyword evidence="8" id="KW-1185">Reference proteome</keyword>
<comment type="caution">
    <text evidence="7">The sequence shown here is derived from an EMBL/GenBank/DDBJ whole genome shotgun (WGS) entry which is preliminary data.</text>
</comment>
<feature type="non-terminal residue" evidence="7">
    <location>
        <position position="162"/>
    </location>
</feature>
<organism evidence="7 8">
    <name type="scientific">Eragrostis curvula</name>
    <name type="common">weeping love grass</name>
    <dbReference type="NCBI Taxonomy" id="38414"/>
    <lineage>
        <taxon>Eukaryota</taxon>
        <taxon>Viridiplantae</taxon>
        <taxon>Streptophyta</taxon>
        <taxon>Embryophyta</taxon>
        <taxon>Tracheophyta</taxon>
        <taxon>Spermatophyta</taxon>
        <taxon>Magnoliopsida</taxon>
        <taxon>Liliopsida</taxon>
        <taxon>Poales</taxon>
        <taxon>Poaceae</taxon>
        <taxon>PACMAD clade</taxon>
        <taxon>Chloridoideae</taxon>
        <taxon>Eragrostideae</taxon>
        <taxon>Eragrostidinae</taxon>
        <taxon>Eragrostis</taxon>
    </lineage>
</organism>
<proteinExistence type="predicted"/>
<name>A0A5J9TWJ5_9POAL</name>
<dbReference type="GO" id="GO:0003677">
    <property type="term" value="F:DNA binding"/>
    <property type="evidence" value="ECO:0007669"/>
    <property type="project" value="InterPro"/>
</dbReference>
<evidence type="ECO:0000313" key="8">
    <source>
        <dbReference type="Proteomes" id="UP000324897"/>
    </source>
</evidence>
<sequence>RPPRRRRSHSRAGRSSSRATRPSDGRRGQQGLAGHGRLDVGARAGKQVQGAAGVQEAGAAHQASEFKAPQRASFFGASLGIPFRLGTGYLRYLMERVPSMSEVVVDSRDIADQASRSSKKRSKVWDYVETELVDGKEKAICRFCNIHLSNVPGQGISHLNRH</sequence>
<evidence type="ECO:0000313" key="7">
    <source>
        <dbReference type="EMBL" id="TVU15762.1"/>
    </source>
</evidence>
<feature type="domain" description="BED-type" evidence="6">
    <location>
        <begin position="119"/>
        <end position="162"/>
    </location>
</feature>
<feature type="region of interest" description="Disordered" evidence="5">
    <location>
        <begin position="1"/>
        <end position="38"/>
    </location>
</feature>
<feature type="non-terminal residue" evidence="7">
    <location>
        <position position="1"/>
    </location>
</feature>
<dbReference type="Gramene" id="TVU15762">
    <property type="protein sequence ID" value="TVU15762"/>
    <property type="gene ID" value="EJB05_39300"/>
</dbReference>
<evidence type="ECO:0000256" key="1">
    <source>
        <dbReference type="ARBA" id="ARBA00022723"/>
    </source>
</evidence>
<dbReference type="Proteomes" id="UP000324897">
    <property type="component" value="Unassembled WGS sequence"/>
</dbReference>
<keyword evidence="2 4" id="KW-0863">Zinc-finger</keyword>
<dbReference type="InterPro" id="IPR003656">
    <property type="entry name" value="Znf_BED"/>
</dbReference>
<feature type="compositionally biased region" description="Basic residues" evidence="5">
    <location>
        <begin position="1"/>
        <end position="12"/>
    </location>
</feature>
<evidence type="ECO:0000256" key="2">
    <source>
        <dbReference type="ARBA" id="ARBA00022771"/>
    </source>
</evidence>
<dbReference type="OrthoDB" id="8300214at2759"/>
<keyword evidence="1" id="KW-0479">Metal-binding</keyword>
<dbReference type="EMBL" id="RWGY01000031">
    <property type="protein sequence ID" value="TVU15762.1"/>
    <property type="molecule type" value="Genomic_DNA"/>
</dbReference>
<gene>
    <name evidence="7" type="ORF">EJB05_39300</name>
</gene>
<keyword evidence="3" id="KW-0862">Zinc</keyword>
<evidence type="ECO:0000256" key="4">
    <source>
        <dbReference type="PROSITE-ProRule" id="PRU00027"/>
    </source>
</evidence>
<dbReference type="AlphaFoldDB" id="A0A5J9TWJ5"/>
<reference evidence="7 8" key="1">
    <citation type="journal article" date="2019" name="Sci. Rep.">
        <title>A high-quality genome of Eragrostis curvula grass provides insights into Poaceae evolution and supports new strategies to enhance forage quality.</title>
        <authorList>
            <person name="Carballo J."/>
            <person name="Santos B.A.C.M."/>
            <person name="Zappacosta D."/>
            <person name="Garbus I."/>
            <person name="Selva J.P."/>
            <person name="Gallo C.A."/>
            <person name="Diaz A."/>
            <person name="Albertini E."/>
            <person name="Caccamo M."/>
            <person name="Echenique V."/>
        </authorList>
    </citation>
    <scope>NUCLEOTIDE SEQUENCE [LARGE SCALE GENOMIC DNA]</scope>
    <source>
        <strain evidence="8">cv. Victoria</strain>
        <tissue evidence="7">Leaf</tissue>
    </source>
</reference>
<protein>
    <recommendedName>
        <fullName evidence="6">BED-type domain-containing protein</fullName>
    </recommendedName>
</protein>